<protein>
    <submittedName>
        <fullName evidence="1">Uncharacterized protein</fullName>
    </submittedName>
</protein>
<accession>A0A0J6VZA9</accession>
<dbReference type="RefSeq" id="WP_268781638.1">
    <property type="nucleotide sequence ID" value="NZ_JYNL01000032.1"/>
</dbReference>
<keyword evidence="2" id="KW-1185">Reference proteome</keyword>
<dbReference type="Proteomes" id="UP000036513">
    <property type="component" value="Unassembled WGS sequence"/>
</dbReference>
<name>A0A0J6VZA9_9MYCO</name>
<organism evidence="1 2">
    <name type="scientific">Mycolicibacterium chlorophenolicum</name>
    <dbReference type="NCBI Taxonomy" id="37916"/>
    <lineage>
        <taxon>Bacteria</taxon>
        <taxon>Bacillati</taxon>
        <taxon>Actinomycetota</taxon>
        <taxon>Actinomycetes</taxon>
        <taxon>Mycobacteriales</taxon>
        <taxon>Mycobacteriaceae</taxon>
        <taxon>Mycolicibacterium</taxon>
    </lineage>
</organism>
<dbReference type="AlphaFoldDB" id="A0A0J6VZA9"/>
<evidence type="ECO:0000313" key="1">
    <source>
        <dbReference type="EMBL" id="KMO74757.1"/>
    </source>
</evidence>
<comment type="caution">
    <text evidence="1">The sequence shown here is derived from an EMBL/GenBank/DDBJ whole genome shotgun (WGS) entry which is preliminary data.</text>
</comment>
<reference evidence="1 2" key="1">
    <citation type="journal article" date="2015" name="Genome Biol. Evol.">
        <title>Characterization of Three Mycobacterium spp. with Potential Use in Bioremediation by Genome Sequencing and Comparative Genomics.</title>
        <authorList>
            <person name="Das S."/>
            <person name="Pettersson B.M."/>
            <person name="Behra P.R."/>
            <person name="Ramesh M."/>
            <person name="Dasgupta S."/>
            <person name="Bhattacharya A."/>
            <person name="Kirsebom L.A."/>
        </authorList>
    </citation>
    <scope>NUCLEOTIDE SEQUENCE [LARGE SCALE GENOMIC DNA]</scope>
    <source>
        <strain evidence="1 2">DSM 43826</strain>
    </source>
</reference>
<proteinExistence type="predicted"/>
<evidence type="ECO:0000313" key="2">
    <source>
        <dbReference type="Proteomes" id="UP000036513"/>
    </source>
</evidence>
<dbReference type="STRING" id="37916.MCHLDSM_03706"/>
<dbReference type="EMBL" id="JYNL01000032">
    <property type="protein sequence ID" value="KMO74757.1"/>
    <property type="molecule type" value="Genomic_DNA"/>
</dbReference>
<sequence>MAHTTVNRFAVRLPQSYDVVADVVVAEALKLLSSADNRKE</sequence>
<gene>
    <name evidence="1" type="ORF">MCHLDSM_03706</name>
</gene>
<dbReference type="PATRIC" id="fig|37916.4.peg.3643"/>